<comment type="subcellular location">
    <subcellularLocation>
        <location evidence="1">Cell membrane</location>
    </subcellularLocation>
</comment>
<keyword evidence="9" id="KW-1185">Reference proteome</keyword>
<gene>
    <name evidence="8" type="ORF">Cgig2_018232</name>
</gene>
<name>A0A9Q1KXX6_9CARY</name>
<dbReference type="FunFam" id="3.80.10.10:FF:000383">
    <property type="entry name" value="Leucine-rich repeat receptor protein kinase EMS1"/>
    <property type="match status" value="1"/>
</dbReference>
<feature type="transmembrane region" description="Helical" evidence="7">
    <location>
        <begin position="349"/>
        <end position="371"/>
    </location>
</feature>
<evidence type="ECO:0000256" key="4">
    <source>
        <dbReference type="ARBA" id="ARBA00022729"/>
    </source>
</evidence>
<dbReference type="Pfam" id="PF00560">
    <property type="entry name" value="LRR_1"/>
    <property type="match status" value="3"/>
</dbReference>
<organism evidence="8 9">
    <name type="scientific">Carnegiea gigantea</name>
    <dbReference type="NCBI Taxonomy" id="171969"/>
    <lineage>
        <taxon>Eukaryota</taxon>
        <taxon>Viridiplantae</taxon>
        <taxon>Streptophyta</taxon>
        <taxon>Embryophyta</taxon>
        <taxon>Tracheophyta</taxon>
        <taxon>Spermatophyta</taxon>
        <taxon>Magnoliopsida</taxon>
        <taxon>eudicotyledons</taxon>
        <taxon>Gunneridae</taxon>
        <taxon>Pentapetalae</taxon>
        <taxon>Caryophyllales</taxon>
        <taxon>Cactineae</taxon>
        <taxon>Cactaceae</taxon>
        <taxon>Cactoideae</taxon>
        <taxon>Echinocereeae</taxon>
        <taxon>Carnegiea</taxon>
    </lineage>
</organism>
<evidence type="ECO:0000256" key="7">
    <source>
        <dbReference type="SAM" id="Phobius"/>
    </source>
</evidence>
<keyword evidence="6 7" id="KW-0472">Membrane</keyword>
<dbReference type="Pfam" id="PF13855">
    <property type="entry name" value="LRR_8"/>
    <property type="match status" value="1"/>
</dbReference>
<evidence type="ECO:0000256" key="6">
    <source>
        <dbReference type="ARBA" id="ARBA00023136"/>
    </source>
</evidence>
<dbReference type="GO" id="GO:0005886">
    <property type="term" value="C:plasma membrane"/>
    <property type="evidence" value="ECO:0007669"/>
    <property type="project" value="UniProtKB-SubCell"/>
</dbReference>
<evidence type="ECO:0000256" key="3">
    <source>
        <dbReference type="ARBA" id="ARBA00022614"/>
    </source>
</evidence>
<dbReference type="PANTHER" id="PTHR48065:SF5">
    <property type="entry name" value="RECEPTOR-LIKE PROTEIN CF-9 HOMOLOG"/>
    <property type="match status" value="1"/>
</dbReference>
<evidence type="ECO:0000256" key="5">
    <source>
        <dbReference type="ARBA" id="ARBA00022737"/>
    </source>
</evidence>
<dbReference type="EMBL" id="JAKOGI010000008">
    <property type="protein sequence ID" value="KAJ8451598.1"/>
    <property type="molecule type" value="Genomic_DNA"/>
</dbReference>
<protein>
    <submittedName>
        <fullName evidence="8">Uncharacterized protein</fullName>
    </submittedName>
</protein>
<keyword evidence="5" id="KW-0677">Repeat</keyword>
<evidence type="ECO:0000256" key="1">
    <source>
        <dbReference type="ARBA" id="ARBA00004236"/>
    </source>
</evidence>
<evidence type="ECO:0000313" key="9">
    <source>
        <dbReference type="Proteomes" id="UP001153076"/>
    </source>
</evidence>
<sequence>MVHSRRLKEFVVNRNLQNVVFLEFGKNHFTGAIPESLGNLSELGYLSMTHNNLQGHIPSSLGNCKTLYFLDLSTNNLSGSLPPEIIGLSALSVIVFSIYRNNIEGKIPLSLCNATKLDILVLGDNHLQGSIPSCLIAMTPTLGVLNLGRNNLGGTIPNGFGEGCRLNTLDFSGNSLQGQVPRSLANCKKLKVLDLEDNQLNGSIPCQLKTLSELQVLILKSNKFSGTLACQGRDSMWPLLQILDLASNNFSGEIKAHFTSNWRFMMSGTKELQSEPDYLQYISAEAQTIYQNLVGPIPISTQLQSFNASAYQGNPGLYGPPLTPRHAPGSIPSTFQDESQWTCKSEVEWMLRGAQVGFPVGVTIFIGPLLYMKRWRQWYCKHLGRLAMKILRLEDPARGRRRRSRRQQRQRHQA</sequence>
<keyword evidence="3" id="KW-0433">Leucine-rich repeat</keyword>
<dbReference type="InterPro" id="IPR032675">
    <property type="entry name" value="LRR_dom_sf"/>
</dbReference>
<dbReference type="SUPFAM" id="SSF52058">
    <property type="entry name" value="L domain-like"/>
    <property type="match status" value="1"/>
</dbReference>
<dbReference type="FunFam" id="3.80.10.10:FF:000299">
    <property type="entry name" value="Piriformospora indica-insensitive protein 2"/>
    <property type="match status" value="1"/>
</dbReference>
<dbReference type="PANTHER" id="PTHR48065">
    <property type="entry name" value="OS10G0469600 PROTEIN"/>
    <property type="match status" value="1"/>
</dbReference>
<dbReference type="Gene3D" id="3.80.10.10">
    <property type="entry name" value="Ribonuclease Inhibitor"/>
    <property type="match status" value="3"/>
</dbReference>
<proteinExistence type="predicted"/>
<keyword evidence="7" id="KW-0812">Transmembrane</keyword>
<dbReference type="InterPro" id="IPR001611">
    <property type="entry name" value="Leu-rich_rpt"/>
</dbReference>
<reference evidence="8" key="1">
    <citation type="submission" date="2022-04" db="EMBL/GenBank/DDBJ databases">
        <title>Carnegiea gigantea Genome sequencing and assembly v2.</title>
        <authorList>
            <person name="Copetti D."/>
            <person name="Sanderson M.J."/>
            <person name="Burquez A."/>
            <person name="Wojciechowski M.F."/>
        </authorList>
    </citation>
    <scope>NUCLEOTIDE SEQUENCE</scope>
    <source>
        <strain evidence="8">SGP5-SGP5p</strain>
        <tissue evidence="8">Aerial part</tissue>
    </source>
</reference>
<keyword evidence="4" id="KW-0732">Signal</keyword>
<keyword evidence="2" id="KW-1003">Cell membrane</keyword>
<dbReference type="Proteomes" id="UP001153076">
    <property type="component" value="Unassembled WGS sequence"/>
</dbReference>
<accession>A0A9Q1KXX6</accession>
<comment type="caution">
    <text evidence="8">The sequence shown here is derived from an EMBL/GenBank/DDBJ whole genome shotgun (WGS) entry which is preliminary data.</text>
</comment>
<evidence type="ECO:0000313" key="8">
    <source>
        <dbReference type="EMBL" id="KAJ8451598.1"/>
    </source>
</evidence>
<keyword evidence="7" id="KW-1133">Transmembrane helix</keyword>
<dbReference type="AlphaFoldDB" id="A0A9Q1KXX6"/>
<dbReference type="OrthoDB" id="994806at2759"/>
<evidence type="ECO:0000256" key="2">
    <source>
        <dbReference type="ARBA" id="ARBA00022475"/>
    </source>
</evidence>